<dbReference type="Proteomes" id="UP000008370">
    <property type="component" value="Unassembled WGS sequence"/>
</dbReference>
<proteinExistence type="predicted"/>
<keyword evidence="2" id="KW-1185">Reference proteome</keyword>
<accession>K5VPZ1</accession>
<dbReference type="KEGG" id="pco:PHACADRAFT_99266"/>
<feature type="non-terminal residue" evidence="1">
    <location>
        <position position="1"/>
    </location>
</feature>
<dbReference type="RefSeq" id="XP_007398230.1">
    <property type="nucleotide sequence ID" value="XM_007398168.1"/>
</dbReference>
<evidence type="ECO:0000313" key="2">
    <source>
        <dbReference type="Proteomes" id="UP000008370"/>
    </source>
</evidence>
<organism evidence="1 2">
    <name type="scientific">Phanerochaete carnosa (strain HHB-10118-sp)</name>
    <name type="common">White-rot fungus</name>
    <name type="synonym">Peniophora carnosa</name>
    <dbReference type="NCBI Taxonomy" id="650164"/>
    <lineage>
        <taxon>Eukaryota</taxon>
        <taxon>Fungi</taxon>
        <taxon>Dikarya</taxon>
        <taxon>Basidiomycota</taxon>
        <taxon>Agaricomycotina</taxon>
        <taxon>Agaricomycetes</taxon>
        <taxon>Polyporales</taxon>
        <taxon>Phanerochaetaceae</taxon>
        <taxon>Phanerochaete</taxon>
    </lineage>
</organism>
<dbReference type="GeneID" id="18921048"/>
<gene>
    <name evidence="1" type="ORF">PHACADRAFT_99266</name>
</gene>
<evidence type="ECO:0000313" key="1">
    <source>
        <dbReference type="EMBL" id="EKM53543.1"/>
    </source>
</evidence>
<dbReference type="EMBL" id="JH930474">
    <property type="protein sequence ID" value="EKM53543.1"/>
    <property type="molecule type" value="Genomic_DNA"/>
</dbReference>
<reference evidence="1 2" key="1">
    <citation type="journal article" date="2012" name="BMC Genomics">
        <title>Comparative genomics of the white-rot fungi, Phanerochaete carnosa and P. chrysosporium, to elucidate the genetic basis of the distinct wood types they colonize.</title>
        <authorList>
            <person name="Suzuki H."/>
            <person name="MacDonald J."/>
            <person name="Syed K."/>
            <person name="Salamov A."/>
            <person name="Hori C."/>
            <person name="Aerts A."/>
            <person name="Henrissat B."/>
            <person name="Wiebenga A."/>
            <person name="vanKuyk P.A."/>
            <person name="Barry K."/>
            <person name="Lindquist E."/>
            <person name="LaButti K."/>
            <person name="Lapidus A."/>
            <person name="Lucas S."/>
            <person name="Coutinho P."/>
            <person name="Gong Y."/>
            <person name="Samejima M."/>
            <person name="Mahadevan R."/>
            <person name="Abou-Zaid M."/>
            <person name="de Vries R.P."/>
            <person name="Igarashi K."/>
            <person name="Yadav J.S."/>
            <person name="Grigoriev I.V."/>
            <person name="Master E.R."/>
        </authorList>
    </citation>
    <scope>NUCLEOTIDE SEQUENCE [LARGE SCALE GENOMIC DNA]</scope>
    <source>
        <strain evidence="1 2">HHB-10118-sp</strain>
    </source>
</reference>
<sequence>KNSRKLFDNKCQSLLEVAKTDTYTSGKAFSTQLTSEEKHAKTFSDGMWGSVTRLHLVHTLKLAQHSWHEIATKAISLS</sequence>
<dbReference type="AlphaFoldDB" id="K5VPZ1"/>
<dbReference type="InParanoid" id="K5VPZ1"/>
<name>K5VPZ1_PHACS</name>
<dbReference type="HOGENOM" id="CLU_2628633_0_0_1"/>
<protein>
    <submittedName>
        <fullName evidence="1">Uncharacterized protein</fullName>
    </submittedName>
</protein>